<keyword evidence="1" id="KW-0732">Signal</keyword>
<organism evidence="2 3">
    <name type="scientific">Ferranicluibacter rubi</name>
    <dbReference type="NCBI Taxonomy" id="2715133"/>
    <lineage>
        <taxon>Bacteria</taxon>
        <taxon>Pseudomonadati</taxon>
        <taxon>Pseudomonadota</taxon>
        <taxon>Alphaproteobacteria</taxon>
        <taxon>Hyphomicrobiales</taxon>
        <taxon>Rhizobiaceae</taxon>
        <taxon>Ferranicluibacter</taxon>
    </lineage>
</organism>
<evidence type="ECO:0000313" key="3">
    <source>
        <dbReference type="Proteomes" id="UP001155840"/>
    </source>
</evidence>
<name>A0AA44C9W6_9HYPH</name>
<keyword evidence="3" id="KW-1185">Reference proteome</keyword>
<comment type="caution">
    <text evidence="2">The sequence shown here is derived from an EMBL/GenBank/DDBJ whole genome shotgun (WGS) entry which is preliminary data.</text>
</comment>
<evidence type="ECO:0008006" key="4">
    <source>
        <dbReference type="Google" id="ProtNLM"/>
    </source>
</evidence>
<evidence type="ECO:0000256" key="1">
    <source>
        <dbReference type="SAM" id="SignalP"/>
    </source>
</evidence>
<dbReference type="RefSeq" id="WP_167127679.1">
    <property type="nucleotide sequence ID" value="NZ_JAANCM010000002.1"/>
</dbReference>
<gene>
    <name evidence="2" type="ORF">G8E10_05530</name>
</gene>
<sequence>MITMSRTALAAACYALVAFSLPHAAQAEDRLIWQPTKSGENGMHLRMGIKLPVEGEASAGADVAVAASRSGRVEDTPVDVWARVAVRRGTSTAVVTSRTIDGVFDPRTGNGNLDVGMDRKRILTESFDLERGRSVNVSCNAHLKRCDNVVLSQSARLSAVATGTALVAEGNYSSATLDFSNVVRVEQKVTRKMNVTAALAAPFKNDRQASLSLSYAFNW</sequence>
<dbReference type="Proteomes" id="UP001155840">
    <property type="component" value="Unassembled WGS sequence"/>
</dbReference>
<protein>
    <recommendedName>
        <fullName evidence="4">DUF481 domain-containing protein</fullName>
    </recommendedName>
</protein>
<proteinExistence type="predicted"/>
<evidence type="ECO:0000313" key="2">
    <source>
        <dbReference type="EMBL" id="NHT75213.1"/>
    </source>
</evidence>
<feature type="signal peptide" evidence="1">
    <location>
        <begin position="1"/>
        <end position="27"/>
    </location>
</feature>
<feature type="chain" id="PRO_5041461601" description="DUF481 domain-containing protein" evidence="1">
    <location>
        <begin position="28"/>
        <end position="219"/>
    </location>
</feature>
<dbReference type="AlphaFoldDB" id="A0AA44C9W6"/>
<accession>A0AA44C9W6</accession>
<dbReference type="EMBL" id="JAANCM010000002">
    <property type="protein sequence ID" value="NHT75213.1"/>
    <property type="molecule type" value="Genomic_DNA"/>
</dbReference>
<reference evidence="2" key="1">
    <citation type="submission" date="2020-03" db="EMBL/GenBank/DDBJ databases">
        <title>Ferranicluibacter endophyticum gen. nov., sp. nov., a new genus isolated from Rubus ulmifolius Schott. stem.</title>
        <authorList>
            <person name="Roca-Couso R."/>
            <person name="Flores-Felix J.D."/>
            <person name="Igual J.M."/>
            <person name="Rivas R."/>
        </authorList>
    </citation>
    <scope>NUCLEOTIDE SEQUENCE</scope>
    <source>
        <strain evidence="2">CRRU44</strain>
    </source>
</reference>